<gene>
    <name evidence="1" type="ORF">C5Q98_02695</name>
</gene>
<dbReference type="RefSeq" id="WP_106012191.1">
    <property type="nucleotide sequence ID" value="NZ_CP027226.1"/>
</dbReference>
<dbReference type="Proteomes" id="UP000237947">
    <property type="component" value="Chromosome"/>
</dbReference>
<dbReference type="Pfam" id="PF14066">
    <property type="entry name" value="DUF4256"/>
    <property type="match status" value="1"/>
</dbReference>
<dbReference type="EMBL" id="CP027226">
    <property type="protein sequence ID" value="AVM42206.1"/>
    <property type="molecule type" value="Genomic_DNA"/>
</dbReference>
<evidence type="ECO:0000313" key="1">
    <source>
        <dbReference type="EMBL" id="AVM42206.1"/>
    </source>
</evidence>
<evidence type="ECO:0000313" key="2">
    <source>
        <dbReference type="Proteomes" id="UP000237947"/>
    </source>
</evidence>
<protein>
    <submittedName>
        <fullName evidence="1">DUF4256 domain-containing protein</fullName>
    </submittedName>
</protein>
<dbReference type="OrthoDB" id="8442276at2"/>
<organism evidence="1 2">
    <name type="scientific">Fastidiosipila sanguinis</name>
    <dbReference type="NCBI Taxonomy" id="236753"/>
    <lineage>
        <taxon>Bacteria</taxon>
        <taxon>Bacillati</taxon>
        <taxon>Bacillota</taxon>
        <taxon>Clostridia</taxon>
        <taxon>Eubacteriales</taxon>
        <taxon>Oscillospiraceae</taxon>
        <taxon>Fastidiosipila</taxon>
    </lineage>
</organism>
<name>A0A2S0KMF0_9FIRM</name>
<accession>A0A2S0KMF0</accession>
<dbReference type="KEGG" id="fsa:C5Q98_02695"/>
<reference evidence="2" key="1">
    <citation type="submission" date="2018-02" db="EMBL/GenBank/DDBJ databases">
        <authorList>
            <person name="Holder M.E."/>
            <person name="Ajami N.J."/>
            <person name="Petrosino J.F."/>
        </authorList>
    </citation>
    <scope>NUCLEOTIDE SEQUENCE [LARGE SCALE GENOMIC DNA]</scope>
    <source>
        <strain evidence="2">CCUG 47711</strain>
    </source>
</reference>
<proteinExistence type="predicted"/>
<sequence length="169" mass="19602">MEILKSRFIQYSERHPPAKWKDVKEKHTDNVLSVIYKMEETGGELDLIVMPDGRMAYVDCCIETSKERKGLCYDRAAWANRKQNKLLGSAKDAAKEIGATLINEEEYFHLQSLGDFDLKGQIWLNAPEDFRQTGDGLFANKRHGRTFVYYNGVESYYSNRGFRTILYLD</sequence>
<dbReference type="AlphaFoldDB" id="A0A2S0KMF0"/>
<dbReference type="InterPro" id="IPR025352">
    <property type="entry name" value="DUF4256"/>
</dbReference>
<keyword evidence="2" id="KW-1185">Reference proteome</keyword>